<evidence type="ECO:0000256" key="5">
    <source>
        <dbReference type="ARBA" id="ARBA00022777"/>
    </source>
</evidence>
<name>A0A7W4UCN2_9CELL</name>
<dbReference type="PROSITE" id="PS00108">
    <property type="entry name" value="PROTEIN_KINASE_ST"/>
    <property type="match status" value="1"/>
</dbReference>
<dbReference type="Gene3D" id="1.10.510.10">
    <property type="entry name" value="Transferase(Phosphotransferase) domain 1"/>
    <property type="match status" value="1"/>
</dbReference>
<evidence type="ECO:0000256" key="3">
    <source>
        <dbReference type="ARBA" id="ARBA00022679"/>
    </source>
</evidence>
<evidence type="ECO:0000313" key="11">
    <source>
        <dbReference type="Proteomes" id="UP000518206"/>
    </source>
</evidence>
<evidence type="ECO:0000256" key="1">
    <source>
        <dbReference type="ARBA" id="ARBA00012513"/>
    </source>
</evidence>
<evidence type="ECO:0000256" key="6">
    <source>
        <dbReference type="ARBA" id="ARBA00022840"/>
    </source>
</evidence>
<feature type="compositionally biased region" description="Low complexity" evidence="8">
    <location>
        <begin position="381"/>
        <end position="394"/>
    </location>
</feature>
<evidence type="ECO:0000256" key="4">
    <source>
        <dbReference type="ARBA" id="ARBA00022741"/>
    </source>
</evidence>
<protein>
    <recommendedName>
        <fullName evidence="1">non-specific serine/threonine protein kinase</fullName>
        <ecNumber evidence="1">2.7.11.1</ecNumber>
    </recommendedName>
</protein>
<evidence type="ECO:0000313" key="10">
    <source>
        <dbReference type="EMBL" id="MBB2921689.1"/>
    </source>
</evidence>
<feature type="compositionally biased region" description="Basic and acidic residues" evidence="8">
    <location>
        <begin position="158"/>
        <end position="174"/>
    </location>
</feature>
<dbReference type="SMART" id="SM00220">
    <property type="entry name" value="S_TKc"/>
    <property type="match status" value="1"/>
</dbReference>
<dbReference type="GO" id="GO:0004674">
    <property type="term" value="F:protein serine/threonine kinase activity"/>
    <property type="evidence" value="ECO:0007669"/>
    <property type="project" value="UniProtKB-KW"/>
</dbReference>
<feature type="domain" description="Protein kinase" evidence="9">
    <location>
        <begin position="17"/>
        <end position="296"/>
    </location>
</feature>
<dbReference type="CDD" id="cd14014">
    <property type="entry name" value="STKc_PknB_like"/>
    <property type="match status" value="1"/>
</dbReference>
<feature type="region of interest" description="Disordered" evidence="8">
    <location>
        <begin position="152"/>
        <end position="174"/>
    </location>
</feature>
<proteinExistence type="predicted"/>
<reference evidence="10 11" key="1">
    <citation type="submission" date="2020-08" db="EMBL/GenBank/DDBJ databases">
        <title>The Agave Microbiome: Exploring the role of microbial communities in plant adaptations to desert environments.</title>
        <authorList>
            <person name="Partida-Martinez L.P."/>
        </authorList>
    </citation>
    <scope>NUCLEOTIDE SEQUENCE [LARGE SCALE GENOMIC DNA]</scope>
    <source>
        <strain evidence="10 11">RAS26</strain>
    </source>
</reference>
<gene>
    <name evidence="10" type="ORF">FHR80_000583</name>
</gene>
<evidence type="ECO:0000256" key="7">
    <source>
        <dbReference type="PROSITE-ProRule" id="PRU10141"/>
    </source>
</evidence>
<dbReference type="RefSeq" id="WP_311701751.1">
    <property type="nucleotide sequence ID" value="NZ_JACHVX010000001.1"/>
</dbReference>
<keyword evidence="2" id="KW-0723">Serine/threonine-protein kinase</keyword>
<keyword evidence="4 7" id="KW-0547">Nucleotide-binding</keyword>
<organism evidence="10 11">
    <name type="scientific">Cellulomonas cellasea</name>
    <dbReference type="NCBI Taxonomy" id="43670"/>
    <lineage>
        <taxon>Bacteria</taxon>
        <taxon>Bacillati</taxon>
        <taxon>Actinomycetota</taxon>
        <taxon>Actinomycetes</taxon>
        <taxon>Micrococcales</taxon>
        <taxon>Cellulomonadaceae</taxon>
        <taxon>Cellulomonas</taxon>
    </lineage>
</organism>
<dbReference type="SUPFAM" id="SSF56112">
    <property type="entry name" value="Protein kinase-like (PK-like)"/>
    <property type="match status" value="1"/>
</dbReference>
<dbReference type="Pfam" id="PF00069">
    <property type="entry name" value="Pkinase"/>
    <property type="match status" value="1"/>
</dbReference>
<reference evidence="10 11" key="2">
    <citation type="submission" date="2020-08" db="EMBL/GenBank/DDBJ databases">
        <authorList>
            <person name="Partida-Martinez L."/>
            <person name="Huntemann M."/>
            <person name="Clum A."/>
            <person name="Wang J."/>
            <person name="Palaniappan K."/>
            <person name="Ritter S."/>
            <person name="Chen I.-M."/>
            <person name="Stamatis D."/>
            <person name="Reddy T."/>
            <person name="O'Malley R."/>
            <person name="Daum C."/>
            <person name="Shapiro N."/>
            <person name="Ivanova N."/>
            <person name="Kyrpides N."/>
            <person name="Woyke T."/>
        </authorList>
    </citation>
    <scope>NUCLEOTIDE SEQUENCE [LARGE SCALE GENOMIC DNA]</scope>
    <source>
        <strain evidence="10 11">RAS26</strain>
    </source>
</reference>
<evidence type="ECO:0000256" key="8">
    <source>
        <dbReference type="SAM" id="MobiDB-lite"/>
    </source>
</evidence>
<comment type="caution">
    <text evidence="10">The sequence shown here is derived from an EMBL/GenBank/DDBJ whole genome shotgun (WGS) entry which is preliminary data.</text>
</comment>
<dbReference type="EMBL" id="JACHVX010000001">
    <property type="protein sequence ID" value="MBB2921689.1"/>
    <property type="molecule type" value="Genomic_DNA"/>
</dbReference>
<dbReference type="GO" id="GO:0005524">
    <property type="term" value="F:ATP binding"/>
    <property type="evidence" value="ECO:0007669"/>
    <property type="project" value="UniProtKB-UniRule"/>
</dbReference>
<feature type="region of interest" description="Disordered" evidence="8">
    <location>
        <begin position="336"/>
        <end position="400"/>
    </location>
</feature>
<keyword evidence="6 7" id="KW-0067">ATP-binding</keyword>
<dbReference type="InterPro" id="IPR017441">
    <property type="entry name" value="Protein_kinase_ATP_BS"/>
</dbReference>
<dbReference type="InterPro" id="IPR011009">
    <property type="entry name" value="Kinase-like_dom_sf"/>
</dbReference>
<dbReference type="PROSITE" id="PS50011">
    <property type="entry name" value="PROTEIN_KINASE_DOM"/>
    <property type="match status" value="1"/>
</dbReference>
<dbReference type="InterPro" id="IPR000719">
    <property type="entry name" value="Prot_kinase_dom"/>
</dbReference>
<sequence>MGAAADLDAGPVLADRYRLDDVLGQGGMATVHRAHDLVLDRDVAVKLFPPVAEGADELRRHQAEMRVLARLNHPGLVTLHDAGSVAAGGPLRQTYLVMELVAGRTLADRLHDGPMTPAHVAHLGRQVAEALVVVHAAGVVHRDIKPANVLLADAGDGPDDRPPGDGHDPSACDRPGELRVKLADFGIARLSDGARLTVTGTTLGTASYLSPEQATGSAIGPASDVYSLGLVLLECLTGERAFTGTMLEAAAARLTSSPVIPGRFGSAWADVLGDMTARDPGHRPSAAEVAVRLAVLGGEPAGAGALPAPTVAAPVAGPPFAPPPTALAAAVPAPTAPVPAAHRSPSAGATVEMPTQPHPSGPPAPAPASTGERPALPAPAAPGTASSSPAGAPDPHLDGVADRRARRGTRLAAAALLLCVGGAAVLATQASDDAPPVAPSYPTVEGGLGEALQDLQRSVQP</sequence>
<dbReference type="InterPro" id="IPR008271">
    <property type="entry name" value="Ser/Thr_kinase_AS"/>
</dbReference>
<dbReference type="PANTHER" id="PTHR43289:SF6">
    <property type="entry name" value="SERINE_THREONINE-PROTEIN KINASE NEKL-3"/>
    <property type="match status" value="1"/>
</dbReference>
<evidence type="ECO:0000256" key="2">
    <source>
        <dbReference type="ARBA" id="ARBA00022527"/>
    </source>
</evidence>
<dbReference type="Proteomes" id="UP000518206">
    <property type="component" value="Unassembled WGS sequence"/>
</dbReference>
<accession>A0A7W4UCN2</accession>
<keyword evidence="5" id="KW-0418">Kinase</keyword>
<dbReference type="AlphaFoldDB" id="A0A7W4UCN2"/>
<dbReference type="EC" id="2.7.11.1" evidence="1"/>
<dbReference type="Gene3D" id="3.30.200.20">
    <property type="entry name" value="Phosphorylase Kinase, domain 1"/>
    <property type="match status" value="1"/>
</dbReference>
<feature type="compositionally biased region" description="Pro residues" evidence="8">
    <location>
        <begin position="356"/>
        <end position="366"/>
    </location>
</feature>
<feature type="binding site" evidence="7">
    <location>
        <position position="46"/>
    </location>
    <ligand>
        <name>ATP</name>
        <dbReference type="ChEBI" id="CHEBI:30616"/>
    </ligand>
</feature>
<keyword evidence="3" id="KW-0808">Transferase</keyword>
<dbReference type="PROSITE" id="PS00107">
    <property type="entry name" value="PROTEIN_KINASE_ATP"/>
    <property type="match status" value="1"/>
</dbReference>
<evidence type="ECO:0000259" key="9">
    <source>
        <dbReference type="PROSITE" id="PS50011"/>
    </source>
</evidence>
<dbReference type="PANTHER" id="PTHR43289">
    <property type="entry name" value="MITOGEN-ACTIVATED PROTEIN KINASE KINASE KINASE 20-RELATED"/>
    <property type="match status" value="1"/>
</dbReference>